<accession>A0A8I4A0U5</accession>
<name>A0A8I4A0U5_CALJA</name>
<dbReference type="PANTHER" id="PTHR46254:SF6">
    <property type="entry name" value="HIGH MOBILITY GROUP AT-HOOK 2"/>
    <property type="match status" value="1"/>
</dbReference>
<dbReference type="AlphaFoldDB" id="A0A8I4A0U5"/>
<evidence type="ECO:0000313" key="2">
    <source>
        <dbReference type="Proteomes" id="UP000008225"/>
    </source>
</evidence>
<dbReference type="Ensembl" id="ENSCJAT00000119434.1">
    <property type="protein sequence ID" value="ENSCJAP00000085443.1"/>
    <property type="gene ID" value="ENSCJAG00000083040.1"/>
</dbReference>
<dbReference type="GeneTree" id="ENSGT00940000161627"/>
<sequence>MVIIKYSNTRGGRSRALAQAGVQWCNFGSLQPLPPRFKQFSCLSLLSSWDYRHVPPHPANFCFFSRDGVSLCWPSWSRTPDFMLSNCLGLPKCWDYICEPLGLASNCISYARQFCLGVDS</sequence>
<keyword evidence="2" id="KW-1185">Reference proteome</keyword>
<reference evidence="1" key="3">
    <citation type="submission" date="2025-09" db="UniProtKB">
        <authorList>
            <consortium name="Ensembl"/>
        </authorList>
    </citation>
    <scope>IDENTIFICATION</scope>
</reference>
<dbReference type="OMA" id="LACHYSY"/>
<dbReference type="Proteomes" id="UP000008225">
    <property type="component" value="Chromosome 14"/>
</dbReference>
<proteinExistence type="predicted"/>
<dbReference type="PANTHER" id="PTHR46254">
    <property type="entry name" value="PROTEIN GVQW1-RELATED"/>
    <property type="match status" value="1"/>
</dbReference>
<evidence type="ECO:0000313" key="1">
    <source>
        <dbReference type="Ensembl" id="ENSCJAP00000085443.1"/>
    </source>
</evidence>
<reference evidence="1" key="2">
    <citation type="submission" date="2025-08" db="UniProtKB">
        <authorList>
            <consortium name="Ensembl"/>
        </authorList>
    </citation>
    <scope>IDENTIFICATION</scope>
</reference>
<organism evidence="1 2">
    <name type="scientific">Callithrix jacchus</name>
    <name type="common">White-tufted-ear marmoset</name>
    <name type="synonym">Simia Jacchus</name>
    <dbReference type="NCBI Taxonomy" id="9483"/>
    <lineage>
        <taxon>Eukaryota</taxon>
        <taxon>Metazoa</taxon>
        <taxon>Chordata</taxon>
        <taxon>Craniata</taxon>
        <taxon>Vertebrata</taxon>
        <taxon>Euteleostomi</taxon>
        <taxon>Mammalia</taxon>
        <taxon>Eutheria</taxon>
        <taxon>Euarchontoglires</taxon>
        <taxon>Primates</taxon>
        <taxon>Haplorrhini</taxon>
        <taxon>Platyrrhini</taxon>
        <taxon>Cebidae</taxon>
        <taxon>Callitrichinae</taxon>
        <taxon>Callithrix</taxon>
        <taxon>Callithrix</taxon>
    </lineage>
</organism>
<reference evidence="1 2" key="1">
    <citation type="submission" date="2009-03" db="EMBL/GenBank/DDBJ databases">
        <authorList>
            <person name="Warren W."/>
            <person name="Ye L."/>
            <person name="Minx P."/>
            <person name="Worley K."/>
            <person name="Gibbs R."/>
            <person name="Wilson R.K."/>
        </authorList>
    </citation>
    <scope>NUCLEOTIDE SEQUENCE [LARGE SCALE GENOMIC DNA]</scope>
</reference>
<protein>
    <submittedName>
        <fullName evidence="1">Uncharacterized protein</fullName>
    </submittedName>
</protein>